<dbReference type="OrthoDB" id="9769319at2"/>
<dbReference type="GO" id="GO:0015846">
    <property type="term" value="P:polyamine transport"/>
    <property type="evidence" value="ECO:0007669"/>
    <property type="project" value="InterPro"/>
</dbReference>
<evidence type="ECO:0000256" key="5">
    <source>
        <dbReference type="SAM" id="SignalP"/>
    </source>
</evidence>
<dbReference type="InterPro" id="IPR001188">
    <property type="entry name" value="Sperm_putr-bd"/>
</dbReference>
<keyword evidence="7" id="KW-1185">Reference proteome</keyword>
<proteinExistence type="predicted"/>
<dbReference type="Pfam" id="PF13343">
    <property type="entry name" value="SBP_bac_6"/>
    <property type="match status" value="1"/>
</dbReference>
<keyword evidence="2" id="KW-0813">Transport</keyword>
<evidence type="ECO:0000256" key="2">
    <source>
        <dbReference type="ARBA" id="ARBA00022448"/>
    </source>
</evidence>
<feature type="chain" id="PRO_5003838779" evidence="5">
    <location>
        <begin position="27"/>
        <end position="373"/>
    </location>
</feature>
<evidence type="ECO:0000256" key="3">
    <source>
        <dbReference type="ARBA" id="ARBA00022729"/>
    </source>
</evidence>
<evidence type="ECO:0000313" key="7">
    <source>
        <dbReference type="Proteomes" id="UP000007347"/>
    </source>
</evidence>
<dbReference type="GO" id="GO:0019808">
    <property type="term" value="F:polyamine binding"/>
    <property type="evidence" value="ECO:0007669"/>
    <property type="project" value="InterPro"/>
</dbReference>
<gene>
    <name evidence="6" type="ordered locus">TOL2_C08820</name>
</gene>
<protein>
    <submittedName>
        <fullName evidence="6">Extracellular solute-binding protein, family 1</fullName>
    </submittedName>
</protein>
<dbReference type="Gene3D" id="3.40.190.10">
    <property type="entry name" value="Periplasmic binding protein-like II"/>
    <property type="match status" value="2"/>
</dbReference>
<dbReference type="RefSeq" id="WP_014956400.1">
    <property type="nucleotide sequence ID" value="NC_018645.1"/>
</dbReference>
<dbReference type="STRING" id="651182.TOL2_C08820"/>
<evidence type="ECO:0000256" key="4">
    <source>
        <dbReference type="ARBA" id="ARBA00022764"/>
    </source>
</evidence>
<dbReference type="SUPFAM" id="SSF53850">
    <property type="entry name" value="Periplasmic binding protein-like II"/>
    <property type="match status" value="1"/>
</dbReference>
<dbReference type="KEGG" id="dto:TOL2_C08820"/>
<name>K0NE32_DESTT</name>
<dbReference type="EMBL" id="FO203503">
    <property type="protein sequence ID" value="CCK79050.1"/>
    <property type="molecule type" value="Genomic_DNA"/>
</dbReference>
<dbReference type="PANTHER" id="PTHR30222">
    <property type="entry name" value="SPERMIDINE/PUTRESCINE-BINDING PERIPLASMIC PROTEIN"/>
    <property type="match status" value="1"/>
</dbReference>
<dbReference type="Proteomes" id="UP000007347">
    <property type="component" value="Chromosome"/>
</dbReference>
<dbReference type="PRINTS" id="PR00909">
    <property type="entry name" value="SPERMDNBNDNG"/>
</dbReference>
<sequence>MKKTKYLVLSFLMGIVLFFVPSCAQADNILNLLTWDGYAPDKYVAEFEAFIEQKYDKKVKINRTYLQDTTEIFVPVRTGKADIFVPTQHILNDGRWKFVDNNLALPLNLENIPNYKYVLKSFEPYTTFNGKVYAAPIAHGAYGLVYNTKYFPTPPKTWNILWDEQYKGKYTITKGTTEVNIYITALALGYDVHDMSNFAKLNNETFHAKLRTLVENAHSFWPGIDSPHHFKGLYLGTSWGWSLSGLNQKEDKWKMVDPQEGSPAWIDSHAIAHSLKNKPFLKKVAEEWINYTLGKKYQIEVVVNYLTSAPVTRNIVDGLPQEKIKEFHLDDPDYLAKYHHFYPTIKEKRDRNGLKVLWKNASKDVALTESKQE</sequence>
<evidence type="ECO:0000256" key="1">
    <source>
        <dbReference type="ARBA" id="ARBA00004418"/>
    </source>
</evidence>
<keyword evidence="4" id="KW-0574">Periplasm</keyword>
<dbReference type="GO" id="GO:0042597">
    <property type="term" value="C:periplasmic space"/>
    <property type="evidence" value="ECO:0007669"/>
    <property type="project" value="UniProtKB-SubCell"/>
</dbReference>
<dbReference type="PANTHER" id="PTHR30222:SF17">
    <property type="entry name" value="SPERMIDINE_PUTRESCINE-BINDING PERIPLASMIC PROTEIN"/>
    <property type="match status" value="1"/>
</dbReference>
<keyword evidence="3 5" id="KW-0732">Signal</keyword>
<dbReference type="AlphaFoldDB" id="K0NE32"/>
<evidence type="ECO:0000313" key="6">
    <source>
        <dbReference type="EMBL" id="CCK79050.1"/>
    </source>
</evidence>
<feature type="signal peptide" evidence="5">
    <location>
        <begin position="1"/>
        <end position="26"/>
    </location>
</feature>
<dbReference type="HOGENOM" id="CLU_026974_1_5_7"/>
<organism evidence="6 7">
    <name type="scientific">Desulfobacula toluolica (strain DSM 7467 / Tol2)</name>
    <dbReference type="NCBI Taxonomy" id="651182"/>
    <lineage>
        <taxon>Bacteria</taxon>
        <taxon>Pseudomonadati</taxon>
        <taxon>Thermodesulfobacteriota</taxon>
        <taxon>Desulfobacteria</taxon>
        <taxon>Desulfobacterales</taxon>
        <taxon>Desulfobacteraceae</taxon>
        <taxon>Desulfobacula</taxon>
    </lineage>
</organism>
<accession>K0NE32</accession>
<reference evidence="6 7" key="1">
    <citation type="journal article" date="2013" name="Environ. Microbiol.">
        <title>Complete genome, catabolic sub-proteomes and key-metabolites of Desulfobacula toluolica Tol2, a marine, aromatic compound-degrading, sulfate-reducing bacterium.</title>
        <authorList>
            <person name="Wohlbrand L."/>
            <person name="Jacob J.H."/>
            <person name="Kube M."/>
            <person name="Mussmann M."/>
            <person name="Jarling R."/>
            <person name="Beck A."/>
            <person name="Amann R."/>
            <person name="Wilkes H."/>
            <person name="Reinhardt R."/>
            <person name="Rabus R."/>
        </authorList>
    </citation>
    <scope>NUCLEOTIDE SEQUENCE [LARGE SCALE GENOMIC DNA]</scope>
    <source>
        <strain evidence="7">DSM 7467 / Tol2</strain>
    </source>
</reference>
<comment type="subcellular location">
    <subcellularLocation>
        <location evidence="1">Periplasm</location>
    </subcellularLocation>
</comment>